<dbReference type="RefSeq" id="WP_380622318.1">
    <property type="nucleotide sequence ID" value="NZ_JBHSDK010000019.1"/>
</dbReference>
<name>A0ABV8U0Q5_9ACTN</name>
<keyword evidence="3" id="KW-1185">Reference proteome</keyword>
<comment type="caution">
    <text evidence="2">The sequence shown here is derived from an EMBL/GenBank/DDBJ whole genome shotgun (WGS) entry which is preliminary data.</text>
</comment>
<dbReference type="Pfam" id="PF13834">
    <property type="entry name" value="DUF4193"/>
    <property type="match status" value="1"/>
</dbReference>
<proteinExistence type="predicted"/>
<evidence type="ECO:0000313" key="3">
    <source>
        <dbReference type="Proteomes" id="UP001595823"/>
    </source>
</evidence>
<dbReference type="InterPro" id="IPR025242">
    <property type="entry name" value="DUF4193"/>
</dbReference>
<evidence type="ECO:0000313" key="2">
    <source>
        <dbReference type="EMBL" id="MFC4336412.1"/>
    </source>
</evidence>
<dbReference type="EMBL" id="JBHSDK010000019">
    <property type="protein sequence ID" value="MFC4336412.1"/>
    <property type="molecule type" value="Genomic_DNA"/>
</dbReference>
<gene>
    <name evidence="2" type="ORF">ACFPET_14510</name>
</gene>
<evidence type="ECO:0000256" key="1">
    <source>
        <dbReference type="SAM" id="MobiDB-lite"/>
    </source>
</evidence>
<dbReference type="Proteomes" id="UP001595823">
    <property type="component" value="Unassembled WGS sequence"/>
</dbReference>
<sequence>MATDYDAPRREKEEPQGGEAIEAIAKGNRDQSGKVDVDETEVAENFELPGADLGDEELSVKVVPMQDDEFRCSSCFLVQHRSQYAGDKNGQPICSDCA</sequence>
<protein>
    <submittedName>
        <fullName evidence="2">DUF4193 domain-containing protein</fullName>
    </submittedName>
</protein>
<feature type="region of interest" description="Disordered" evidence="1">
    <location>
        <begin position="1"/>
        <end position="35"/>
    </location>
</feature>
<feature type="compositionally biased region" description="Basic and acidic residues" evidence="1">
    <location>
        <begin position="1"/>
        <end position="15"/>
    </location>
</feature>
<accession>A0ABV8U0Q5</accession>
<reference evidence="3" key="1">
    <citation type="journal article" date="2019" name="Int. J. Syst. Evol. Microbiol.">
        <title>The Global Catalogue of Microorganisms (GCM) 10K type strain sequencing project: providing services to taxonomists for standard genome sequencing and annotation.</title>
        <authorList>
            <consortium name="The Broad Institute Genomics Platform"/>
            <consortium name="The Broad Institute Genome Sequencing Center for Infectious Disease"/>
            <person name="Wu L."/>
            <person name="Ma J."/>
        </authorList>
    </citation>
    <scope>NUCLEOTIDE SEQUENCE [LARGE SCALE GENOMIC DNA]</scope>
    <source>
        <strain evidence="3">IBRC-M 10908</strain>
    </source>
</reference>
<organism evidence="2 3">
    <name type="scientific">Salininema proteolyticum</name>
    <dbReference type="NCBI Taxonomy" id="1607685"/>
    <lineage>
        <taxon>Bacteria</taxon>
        <taxon>Bacillati</taxon>
        <taxon>Actinomycetota</taxon>
        <taxon>Actinomycetes</taxon>
        <taxon>Glycomycetales</taxon>
        <taxon>Glycomycetaceae</taxon>
        <taxon>Salininema</taxon>
    </lineage>
</organism>